<evidence type="ECO:0000256" key="7">
    <source>
        <dbReference type="ARBA" id="ARBA00024838"/>
    </source>
</evidence>
<protein>
    <recommendedName>
        <fullName evidence="9">Coronin</fullName>
    </recommendedName>
</protein>
<dbReference type="PROSITE" id="PS50082">
    <property type="entry name" value="WD_REPEATS_2"/>
    <property type="match status" value="2"/>
</dbReference>
<organism evidence="12">
    <name type="scientific">Notodromas monacha</name>
    <dbReference type="NCBI Taxonomy" id="399045"/>
    <lineage>
        <taxon>Eukaryota</taxon>
        <taxon>Metazoa</taxon>
        <taxon>Ecdysozoa</taxon>
        <taxon>Arthropoda</taxon>
        <taxon>Crustacea</taxon>
        <taxon>Oligostraca</taxon>
        <taxon>Ostracoda</taxon>
        <taxon>Podocopa</taxon>
        <taxon>Podocopida</taxon>
        <taxon>Cypridocopina</taxon>
        <taxon>Cypridoidea</taxon>
        <taxon>Cyprididae</taxon>
        <taxon>Notodromas</taxon>
    </lineage>
</organism>
<feature type="repeat" description="WD" evidence="8">
    <location>
        <begin position="743"/>
        <end position="784"/>
    </location>
</feature>
<keyword evidence="5 9" id="KW-0677">Repeat</keyword>
<keyword evidence="4 8" id="KW-0853">WD repeat</keyword>
<gene>
    <name evidence="12" type="ORF">NMOB1V02_LOCUS4320</name>
</gene>
<evidence type="ECO:0000313" key="12">
    <source>
        <dbReference type="EMBL" id="CAD7276564.1"/>
    </source>
</evidence>
<feature type="compositionally biased region" description="Basic and acidic residues" evidence="10">
    <location>
        <begin position="468"/>
        <end position="485"/>
    </location>
</feature>
<name>A0A7R9BJL7_9CRUS</name>
<keyword evidence="13" id="KW-1185">Reference proteome</keyword>
<dbReference type="Pfam" id="PF00400">
    <property type="entry name" value="WD40"/>
    <property type="match status" value="3"/>
</dbReference>
<keyword evidence="3" id="KW-0963">Cytoplasm</keyword>
<dbReference type="SUPFAM" id="SSF101908">
    <property type="entry name" value="Putative isomerase YbhE"/>
    <property type="match status" value="1"/>
</dbReference>
<dbReference type="AlphaFoldDB" id="A0A7R9BJL7"/>
<feature type="region of interest" description="Disordered" evidence="10">
    <location>
        <begin position="441"/>
        <end position="510"/>
    </location>
</feature>
<feature type="region of interest" description="Disordered" evidence="10">
    <location>
        <begin position="969"/>
        <end position="1001"/>
    </location>
</feature>
<evidence type="ECO:0000256" key="3">
    <source>
        <dbReference type="ARBA" id="ARBA00022490"/>
    </source>
</evidence>
<sequence>MAWRFKASKYKNAFLAPAKKNDWIHDIDVGEIRTALNPSIAASSAYVVFSQEGKGSGCVGIVDAGAFVDCDPPPSDRPTLPGAVEIFNPHLHQQVTCLDFSPFDDGLLATGSEDSMVKLWHLKDDRVTPECLFIPVPETKVEAVKFNSACDFLLTASAGDSIQIIDLVHQKQIQDINGEFCGPVNSMDWNVTGSELALIDQQCRIIVTDPRRKAKGSTHIIDTSLVPNKEAHIVWLADAKLLVTGFDKSRQRVASVHDLKNPSSAVGSTDFGTGIGSLVPLYDSDTEMLFLSARGETGISFAEIASNVPTVRLKAMSDFGTKAACLAPKRSLSVMTGEVNRLYQLSSKALIPLNFIVPRKSYRDFHADLFPPTRAVDSALVPDLWLQGKNIPTLKISLDPAQVKPEEIKYIKLPLNQRKAEAEDKTNIFLKSESEELLKDKIKTSPAGKKNSSNESEVPVQVRTHALTRNDEVRRSAREIRDQFETRTGVQPESNPSTVPGKLPSSVFGTRPVSMEEPRLKDSVRNGAETKPIFSKSVSVREAGHSEESVQDALDKPGEFQRQVSNRKSKTFGRVAKFRHMKGTVPPRAQLYDNLRDLNPSLPTECDGIRGNEERFAVTLRGPSGKILVWSAANTGRLPDTIALLSLINSNSIVDFAWDPFDARRLACATDDCTINIWDVVAAEKEDKRDQPMDRLRRPHGVPEKITLIKWHPTAKNILGVAHANGSIDLWEVATPAKLVLQFQVASSGIWSMEWSPDGRHLAVSSRDGKIRIVDGRNGDILAEGEGFSKGRGARVLWVLGGAFLLLSGFESGSSRVVKIFDVNNLQNGPLKQLEMDVSPSLVIPLYDEDSSTIFLYAKGDTTIHTYEVINEDPYLYPLSPHRSSTPHHGLTLLPKRVVDVKKVEFARALRLTDTTIEPIFFCVPRVKSEYFQDDLFPPTRQLWLPAVNASDWVDGKDGEQPVVMNANAAGDHVRNQPARSVSKESELNPTDKEKQKNVEKSLISTVAVNMRLEQDEMEGVDPKEWE</sequence>
<dbReference type="PANTHER" id="PTHR10856">
    <property type="entry name" value="CORONIN"/>
    <property type="match status" value="1"/>
</dbReference>
<feature type="domain" description="DUF1899" evidence="11">
    <location>
        <begin position="571"/>
        <end position="636"/>
    </location>
</feature>
<dbReference type="InterPro" id="IPR015048">
    <property type="entry name" value="DUF1899"/>
</dbReference>
<dbReference type="InterPro" id="IPR015505">
    <property type="entry name" value="Coronin"/>
</dbReference>
<reference evidence="12" key="1">
    <citation type="submission" date="2020-11" db="EMBL/GenBank/DDBJ databases">
        <authorList>
            <person name="Tran Van P."/>
        </authorList>
    </citation>
    <scope>NUCLEOTIDE SEQUENCE</scope>
</reference>
<evidence type="ECO:0000256" key="6">
    <source>
        <dbReference type="ARBA" id="ARBA00023203"/>
    </source>
</evidence>
<dbReference type="PANTHER" id="PTHR10856:SF20">
    <property type="entry name" value="CORONIN-7"/>
    <property type="match status" value="1"/>
</dbReference>
<dbReference type="Proteomes" id="UP000678499">
    <property type="component" value="Unassembled WGS sequence"/>
</dbReference>
<dbReference type="Gene3D" id="2.130.10.10">
    <property type="entry name" value="YVTN repeat-like/Quinoprotein amine dehydrogenase"/>
    <property type="match status" value="2"/>
</dbReference>
<comment type="subcellular location">
    <subcellularLocation>
        <location evidence="1">Cytoplasm</location>
    </subcellularLocation>
</comment>
<comment type="similarity">
    <text evidence="2 9">Belongs to the WD repeat coronin family.</text>
</comment>
<feature type="compositionally biased region" description="Basic and acidic residues" evidence="10">
    <location>
        <begin position="982"/>
        <end position="1000"/>
    </location>
</feature>
<evidence type="ECO:0000256" key="1">
    <source>
        <dbReference type="ARBA" id="ARBA00004496"/>
    </source>
</evidence>
<evidence type="ECO:0000256" key="2">
    <source>
        <dbReference type="ARBA" id="ARBA00009482"/>
    </source>
</evidence>
<evidence type="ECO:0000259" key="11">
    <source>
        <dbReference type="SMART" id="SM01166"/>
    </source>
</evidence>
<dbReference type="SMART" id="SM01167">
    <property type="entry name" value="DUF1900"/>
    <property type="match status" value="2"/>
</dbReference>
<keyword evidence="6" id="KW-0009">Actin-binding</keyword>
<dbReference type="SUPFAM" id="SSF50978">
    <property type="entry name" value="WD40 repeat-like"/>
    <property type="match status" value="1"/>
</dbReference>
<dbReference type="EMBL" id="CAJPEX010000653">
    <property type="protein sequence ID" value="CAG0916716.1"/>
    <property type="molecule type" value="Genomic_DNA"/>
</dbReference>
<dbReference type="FunFam" id="2.130.10.10:FF:000076">
    <property type="entry name" value="Coronin"/>
    <property type="match status" value="1"/>
</dbReference>
<dbReference type="SMART" id="SM00320">
    <property type="entry name" value="WD40"/>
    <property type="match status" value="6"/>
</dbReference>
<dbReference type="InterPro" id="IPR036322">
    <property type="entry name" value="WD40_repeat_dom_sf"/>
</dbReference>
<evidence type="ECO:0000313" key="13">
    <source>
        <dbReference type="Proteomes" id="UP000678499"/>
    </source>
</evidence>
<dbReference type="InterPro" id="IPR015943">
    <property type="entry name" value="WD40/YVTN_repeat-like_dom_sf"/>
</dbReference>
<evidence type="ECO:0000256" key="8">
    <source>
        <dbReference type="PROSITE-ProRule" id="PRU00221"/>
    </source>
</evidence>
<dbReference type="InterPro" id="IPR001680">
    <property type="entry name" value="WD40_rpt"/>
</dbReference>
<feature type="repeat" description="WD" evidence="8">
    <location>
        <begin position="95"/>
        <end position="130"/>
    </location>
</feature>
<evidence type="ECO:0000256" key="10">
    <source>
        <dbReference type="SAM" id="MobiDB-lite"/>
    </source>
</evidence>
<evidence type="ECO:0000256" key="4">
    <source>
        <dbReference type="ARBA" id="ARBA00022574"/>
    </source>
</evidence>
<comment type="function">
    <text evidence="7">F-actin regulator involved in anterograde Golgi to endosome transport: upon ubiquitination via 'Lys-33'-linked ubiquitin chains by the BCR(KLHL20) E3 ubiquitin ligase complex, interacts with EPS15 and localizes to the trans-Golgi network, where it promotes actin polymerization, thereby facilitating post-Golgi trafficking. May play a role in the maintenance of the Golgi apparatus morphology.</text>
</comment>
<dbReference type="EMBL" id="OA882690">
    <property type="protein sequence ID" value="CAD7276564.1"/>
    <property type="molecule type" value="Genomic_DNA"/>
</dbReference>
<dbReference type="GO" id="GO:0005737">
    <property type="term" value="C:cytoplasm"/>
    <property type="evidence" value="ECO:0007669"/>
    <property type="project" value="UniProtKB-SubCell"/>
</dbReference>
<evidence type="ECO:0000256" key="5">
    <source>
        <dbReference type="ARBA" id="ARBA00022737"/>
    </source>
</evidence>
<accession>A0A7R9BJL7</accession>
<dbReference type="OrthoDB" id="1850764at2759"/>
<dbReference type="GO" id="GO:0030036">
    <property type="term" value="P:actin cytoskeleton organization"/>
    <property type="evidence" value="ECO:0007669"/>
    <property type="project" value="UniProtKB-ARBA"/>
</dbReference>
<evidence type="ECO:0000256" key="9">
    <source>
        <dbReference type="RuleBase" id="RU280818"/>
    </source>
</evidence>
<dbReference type="Pfam" id="PF16300">
    <property type="entry name" value="WD40_4"/>
    <property type="match status" value="2"/>
</dbReference>
<proteinExistence type="inferred from homology"/>
<dbReference type="GO" id="GO:0003779">
    <property type="term" value="F:actin binding"/>
    <property type="evidence" value="ECO:0007669"/>
    <property type="project" value="UniProtKB-KW"/>
</dbReference>
<dbReference type="Pfam" id="PF08953">
    <property type="entry name" value="DUF1899"/>
    <property type="match status" value="2"/>
</dbReference>
<feature type="domain" description="DUF1899" evidence="11">
    <location>
        <begin position="4"/>
        <end position="68"/>
    </location>
</feature>
<dbReference type="SMART" id="SM01166">
    <property type="entry name" value="DUF1899"/>
    <property type="match status" value="2"/>
</dbReference>
<feature type="compositionally biased region" description="Polar residues" evidence="10">
    <location>
        <begin position="486"/>
        <end position="498"/>
    </location>
</feature>
<feature type="region of interest" description="Disordered" evidence="10">
    <location>
        <begin position="527"/>
        <end position="553"/>
    </location>
</feature>
<feature type="compositionally biased region" description="Basic and acidic residues" evidence="10">
    <location>
        <begin position="542"/>
        <end position="553"/>
    </location>
</feature>